<comment type="caution">
    <text evidence="3">The sequence shown here is derived from an EMBL/GenBank/DDBJ whole genome shotgun (WGS) entry which is preliminary data.</text>
</comment>
<dbReference type="Proteomes" id="UP000291591">
    <property type="component" value="Unassembled WGS sequence"/>
</dbReference>
<sequence>MMLRRNDRRGLVSDPVPSRDPITTRGSRRTEQLFRIALLVKGVDGAAELLGAVALLLISGDLVNRLVTDVLARDLLGPPDGSLARHFVSGTAEFASGNRTFAIVYLALHGVVKLLLVAALLRRWVPMYPVAVVVLGLFVVYEVYRAFTTGSVLLPFLAALDVAIIVIVIREYRALRVERAGSGGG</sequence>
<feature type="region of interest" description="Disordered" evidence="1">
    <location>
        <begin position="1"/>
        <end position="25"/>
    </location>
</feature>
<dbReference type="Pfam" id="PF09900">
    <property type="entry name" value="DUF2127"/>
    <property type="match status" value="1"/>
</dbReference>
<keyword evidence="2" id="KW-0812">Transmembrane</keyword>
<reference evidence="3 4" key="1">
    <citation type="submission" date="2019-02" db="EMBL/GenBank/DDBJ databases">
        <title>Sequencing the genomes of 1000 actinobacteria strains.</title>
        <authorList>
            <person name="Klenk H.-P."/>
        </authorList>
    </citation>
    <scope>NUCLEOTIDE SEQUENCE [LARGE SCALE GENOMIC DNA]</scope>
    <source>
        <strain evidence="3 4">DSM 45779</strain>
    </source>
</reference>
<feature type="compositionally biased region" description="Basic and acidic residues" evidence="1">
    <location>
        <begin position="1"/>
        <end position="11"/>
    </location>
</feature>
<keyword evidence="2" id="KW-0472">Membrane</keyword>
<dbReference type="InterPro" id="IPR021125">
    <property type="entry name" value="DUF2127"/>
</dbReference>
<feature type="transmembrane region" description="Helical" evidence="2">
    <location>
        <begin position="33"/>
        <end position="58"/>
    </location>
</feature>
<evidence type="ECO:0000256" key="2">
    <source>
        <dbReference type="SAM" id="Phobius"/>
    </source>
</evidence>
<evidence type="ECO:0000313" key="3">
    <source>
        <dbReference type="EMBL" id="RZT84471.1"/>
    </source>
</evidence>
<keyword evidence="2" id="KW-1133">Transmembrane helix</keyword>
<gene>
    <name evidence="3" type="ORF">EV383_1313</name>
</gene>
<organism evidence="3 4">
    <name type="scientific">Pseudonocardia sediminis</name>
    <dbReference type="NCBI Taxonomy" id="1397368"/>
    <lineage>
        <taxon>Bacteria</taxon>
        <taxon>Bacillati</taxon>
        <taxon>Actinomycetota</taxon>
        <taxon>Actinomycetes</taxon>
        <taxon>Pseudonocardiales</taxon>
        <taxon>Pseudonocardiaceae</taxon>
        <taxon>Pseudonocardia</taxon>
    </lineage>
</organism>
<evidence type="ECO:0000313" key="4">
    <source>
        <dbReference type="Proteomes" id="UP000291591"/>
    </source>
</evidence>
<feature type="transmembrane region" description="Helical" evidence="2">
    <location>
        <begin position="128"/>
        <end position="144"/>
    </location>
</feature>
<accession>A0A4Q7UUH9</accession>
<dbReference type="AlphaFoldDB" id="A0A4Q7UUH9"/>
<protein>
    <submittedName>
        <fullName evidence="3">Putative membrane protein</fullName>
    </submittedName>
</protein>
<feature type="transmembrane region" description="Helical" evidence="2">
    <location>
        <begin position="150"/>
        <end position="169"/>
    </location>
</feature>
<dbReference type="EMBL" id="SHKL01000001">
    <property type="protein sequence ID" value="RZT84471.1"/>
    <property type="molecule type" value="Genomic_DNA"/>
</dbReference>
<evidence type="ECO:0000256" key="1">
    <source>
        <dbReference type="SAM" id="MobiDB-lite"/>
    </source>
</evidence>
<keyword evidence="4" id="KW-1185">Reference proteome</keyword>
<feature type="transmembrane region" description="Helical" evidence="2">
    <location>
        <begin position="102"/>
        <end position="121"/>
    </location>
</feature>
<proteinExistence type="predicted"/>
<name>A0A4Q7UUH9_PSEST</name>